<dbReference type="VEuPathDB" id="FungiDB:YALI0_B03850g"/>
<proteinExistence type="predicted"/>
<evidence type="ECO:0000313" key="3">
    <source>
        <dbReference type="Proteomes" id="UP000182444"/>
    </source>
</evidence>
<evidence type="ECO:0000313" key="4">
    <source>
        <dbReference type="Proteomes" id="UP000256601"/>
    </source>
</evidence>
<evidence type="ECO:0000313" key="1">
    <source>
        <dbReference type="EMBL" id="AOW01182.1"/>
    </source>
</evidence>
<reference evidence="1 3" key="1">
    <citation type="journal article" date="2016" name="PLoS ONE">
        <title>Sequence Assembly of Yarrowia lipolytica Strain W29/CLIB89 Shows Transposable Element Diversity.</title>
        <authorList>
            <person name="Magnan C."/>
            <person name="Yu J."/>
            <person name="Chang I."/>
            <person name="Jahn E."/>
            <person name="Kanomata Y."/>
            <person name="Wu J."/>
            <person name="Zeller M."/>
            <person name="Oakes M."/>
            <person name="Baldi P."/>
            <person name="Sandmeyer S."/>
        </authorList>
    </citation>
    <scope>NUCLEOTIDE SEQUENCE [LARGE SCALE GENOMIC DNA]</scope>
    <source>
        <strain evidence="1">CLIB89</strain>
        <strain evidence="3">CLIB89(W29)</strain>
    </source>
</reference>
<dbReference type="Proteomes" id="UP000182444">
    <property type="component" value="Chromosome 1B"/>
</dbReference>
<dbReference type="EMBL" id="CP017554">
    <property type="protein sequence ID" value="AOW01182.1"/>
    <property type="molecule type" value="Genomic_DNA"/>
</dbReference>
<dbReference type="VEuPathDB" id="FungiDB:YALI1_B05282g"/>
<name>A0A1D8N6B5_YARLL</name>
<evidence type="ECO:0000313" key="2">
    <source>
        <dbReference type="EMBL" id="RDW27070.1"/>
    </source>
</evidence>
<dbReference type="AlphaFoldDB" id="A0A1D8N6B5"/>
<gene>
    <name evidence="2" type="ORF">B0I71DRAFT_129784</name>
    <name evidence="1" type="ORF">YALI1_B05282g</name>
</gene>
<dbReference type="Proteomes" id="UP000256601">
    <property type="component" value="Unassembled WGS sequence"/>
</dbReference>
<sequence length="498" mass="56789">MDATLVREKVVARVPWMELDLSDNRFSTWMACARVIRARNRATQKPGSVWTSGSDFRTLFPMCKPKEVFIDPVNVEGALPQSYTPVFNDSVFRGIGTDSDFSLKGEEIHLENGRWNIKTLEVAFGNQHTHVKNINETGRAIVNPEDGYEVMTSNETVIHLRCNTGVLPTDIIAHRPTITETYTSRSDLYQVAIRLPSFDNFCVPFVHLLPNKSTKALVGVHVKSGNSESLYKEEKTWVYLIDTLDFTKVTLITVLPARPIQWSELLRENWLDEVNRMAPNRDFDVTYYQGLLYIYCNGRIVPLWTDCGIEDDDNITPFASPQNHMAGYHRTRLRTWFNTGKPVICTVSGYLPDPPNDSRLVREGKYITLSGTEGRLVGDLKTDTSYIARDRLKMGSFLFPGVENGQPMFYRWKRSTLLSVLGLLRGSEQDGITEKVKQLFNADAPSSWNEESCSDREARLGVYRNWAAIARSGFKFSMRDISFMAPNLCLKRMDHHEQ</sequence>
<accession>A0A1D8N6B5</accession>
<protein>
    <submittedName>
        <fullName evidence="1">Uncharacterized protein</fullName>
    </submittedName>
</protein>
<dbReference type="EMBL" id="KZ858969">
    <property type="protein sequence ID" value="RDW27070.1"/>
    <property type="molecule type" value="Genomic_DNA"/>
</dbReference>
<organism evidence="1 3">
    <name type="scientific">Yarrowia lipolytica</name>
    <name type="common">Candida lipolytica</name>
    <dbReference type="NCBI Taxonomy" id="4952"/>
    <lineage>
        <taxon>Eukaryota</taxon>
        <taxon>Fungi</taxon>
        <taxon>Dikarya</taxon>
        <taxon>Ascomycota</taxon>
        <taxon>Saccharomycotina</taxon>
        <taxon>Dipodascomycetes</taxon>
        <taxon>Dipodascales</taxon>
        <taxon>Dipodascales incertae sedis</taxon>
        <taxon>Yarrowia</taxon>
    </lineage>
</organism>
<reference evidence="2 4" key="2">
    <citation type="submission" date="2018-07" db="EMBL/GenBank/DDBJ databases">
        <title>Draft Genome Assemblies for Five Robust Yarrowia lipolytica Strains Exhibiting High Lipid Production and Pentose Sugar Utilization and Sugar Alcohol Secretion from Undetoxified Lignocellulosic Biomass Hydrolysates.</title>
        <authorList>
            <consortium name="DOE Joint Genome Institute"/>
            <person name="Walker C."/>
            <person name="Ryu S."/>
            <person name="Na H."/>
            <person name="Zane M."/>
            <person name="LaButti K."/>
            <person name="Lipzen A."/>
            <person name="Haridas S."/>
            <person name="Barry K."/>
            <person name="Grigoriev I.V."/>
            <person name="Quarterman J."/>
            <person name="Slininger P."/>
            <person name="Dien B."/>
            <person name="Trinh C.T."/>
        </authorList>
    </citation>
    <scope>NUCLEOTIDE SEQUENCE [LARGE SCALE GENOMIC DNA]</scope>
    <source>
        <strain evidence="2 4">YB392</strain>
    </source>
</reference>